<feature type="domain" description="ABC transmembrane type-2" evidence="10">
    <location>
        <begin position="80"/>
        <end position="313"/>
    </location>
</feature>
<proteinExistence type="inferred from homology"/>
<evidence type="ECO:0000313" key="12">
    <source>
        <dbReference type="Proteomes" id="UP001240250"/>
    </source>
</evidence>
<evidence type="ECO:0000256" key="6">
    <source>
        <dbReference type="ARBA" id="ARBA00022692"/>
    </source>
</evidence>
<evidence type="ECO:0000313" key="11">
    <source>
        <dbReference type="EMBL" id="MDQ0424619.1"/>
    </source>
</evidence>
<evidence type="ECO:0000256" key="2">
    <source>
        <dbReference type="ARBA" id="ARBA00007783"/>
    </source>
</evidence>
<organism evidence="11 12">
    <name type="scientific">Cellulomonas iranensis</name>
    <dbReference type="NCBI Taxonomy" id="76862"/>
    <lineage>
        <taxon>Bacteria</taxon>
        <taxon>Bacillati</taxon>
        <taxon>Actinomycetota</taxon>
        <taxon>Actinomycetes</taxon>
        <taxon>Micrococcales</taxon>
        <taxon>Cellulomonadaceae</taxon>
        <taxon>Cellulomonas</taxon>
    </lineage>
</organism>
<evidence type="ECO:0000256" key="5">
    <source>
        <dbReference type="ARBA" id="ARBA00022519"/>
    </source>
</evidence>
<reference evidence="11 12" key="1">
    <citation type="submission" date="2023-07" db="EMBL/GenBank/DDBJ databases">
        <title>Sequencing the genomes of 1000 actinobacteria strains.</title>
        <authorList>
            <person name="Klenk H.-P."/>
        </authorList>
    </citation>
    <scope>NUCLEOTIDE SEQUENCE [LARGE SCALE GENOMIC DNA]</scope>
    <source>
        <strain evidence="11 12">DSM 14785</strain>
    </source>
</reference>
<keyword evidence="3 9" id="KW-0813">Transport</keyword>
<evidence type="ECO:0000256" key="3">
    <source>
        <dbReference type="ARBA" id="ARBA00022448"/>
    </source>
</evidence>
<accession>A0ABU0GGY0</accession>
<comment type="similarity">
    <text evidence="2 9">Belongs to the ABC-2 integral membrane protein family.</text>
</comment>
<evidence type="ECO:0000256" key="8">
    <source>
        <dbReference type="ARBA" id="ARBA00023136"/>
    </source>
</evidence>
<dbReference type="EMBL" id="JAUSVM010000001">
    <property type="protein sequence ID" value="MDQ0424619.1"/>
    <property type="molecule type" value="Genomic_DNA"/>
</dbReference>
<evidence type="ECO:0000256" key="7">
    <source>
        <dbReference type="ARBA" id="ARBA00022989"/>
    </source>
</evidence>
<feature type="transmembrane region" description="Helical" evidence="9">
    <location>
        <begin position="291"/>
        <end position="311"/>
    </location>
</feature>
<comment type="caution">
    <text evidence="9">Lacks conserved residue(s) required for the propagation of feature annotation.</text>
</comment>
<dbReference type="PANTHER" id="PTHR30413">
    <property type="entry name" value="INNER MEMBRANE TRANSPORT PERMEASE"/>
    <property type="match status" value="1"/>
</dbReference>
<protein>
    <recommendedName>
        <fullName evidence="9">Transport permease protein</fullName>
    </recommendedName>
</protein>
<keyword evidence="12" id="KW-1185">Reference proteome</keyword>
<dbReference type="Proteomes" id="UP001240250">
    <property type="component" value="Unassembled WGS sequence"/>
</dbReference>
<dbReference type="Pfam" id="PF01061">
    <property type="entry name" value="ABC2_membrane"/>
    <property type="match status" value="1"/>
</dbReference>
<keyword evidence="7 9" id="KW-1133">Transmembrane helix</keyword>
<feature type="transmembrane region" description="Helical" evidence="9">
    <location>
        <begin position="83"/>
        <end position="107"/>
    </location>
</feature>
<evidence type="ECO:0000259" key="10">
    <source>
        <dbReference type="PROSITE" id="PS51012"/>
    </source>
</evidence>
<dbReference type="InterPro" id="IPR047817">
    <property type="entry name" value="ABC2_TM_bact-type"/>
</dbReference>
<keyword evidence="5" id="KW-0997">Cell inner membrane</keyword>
<dbReference type="InterPro" id="IPR013525">
    <property type="entry name" value="ABC2_TM"/>
</dbReference>
<comment type="subcellular location">
    <subcellularLocation>
        <location evidence="1">Cell inner membrane</location>
        <topology evidence="1">Multi-pass membrane protein</topology>
    </subcellularLocation>
    <subcellularLocation>
        <location evidence="9">Cell membrane</location>
        <topology evidence="9">Multi-pass membrane protein</topology>
    </subcellularLocation>
</comment>
<dbReference type="PANTHER" id="PTHR30413:SF8">
    <property type="entry name" value="TRANSPORT PERMEASE PROTEIN"/>
    <property type="match status" value="1"/>
</dbReference>
<dbReference type="PROSITE" id="PS51012">
    <property type="entry name" value="ABC_TM2"/>
    <property type="match status" value="1"/>
</dbReference>
<feature type="transmembrane region" description="Helical" evidence="9">
    <location>
        <begin position="113"/>
        <end position="132"/>
    </location>
</feature>
<keyword evidence="8 9" id="KW-0472">Membrane</keyword>
<keyword evidence="4 9" id="KW-1003">Cell membrane</keyword>
<feature type="transmembrane region" description="Helical" evidence="9">
    <location>
        <begin position="200"/>
        <end position="222"/>
    </location>
</feature>
<evidence type="ECO:0000256" key="1">
    <source>
        <dbReference type="ARBA" id="ARBA00004429"/>
    </source>
</evidence>
<feature type="transmembrane region" description="Helical" evidence="9">
    <location>
        <begin position="153"/>
        <end position="180"/>
    </location>
</feature>
<name>A0ABU0GGY0_9CELL</name>
<comment type="caution">
    <text evidence="11">The sequence shown here is derived from an EMBL/GenBank/DDBJ whole genome shotgun (WGS) entry which is preliminary data.</text>
</comment>
<keyword evidence="6 9" id="KW-0812">Transmembrane</keyword>
<sequence>MTTAPPSTDPLPDVPRFTKPLLSREGRRPVRVEPVDGTALHPVADRPALGDYLRLLWQRRHFIVADARAKVISGTSGNLLGQVWLVLNPLLDAAVYLVIFGLLLRSSRGIDNFIGYLIIGVFMFGFTTRSVTGGARSVIAARSLVKSFSFPRAALPIATVARETLSFVPAFVTMALLVLLTRPGAGEDWSTPLQEISWRWLLVPLVLVLQIAMNLGLALLAARATTRVPDLNHVIGLAMRFWLYGSAVFFSFDRFISHPQVLELVQLNPMYRVLEITRDCLLYGVTPPWQAWTIVACWAVGLLLVGTVVFWRGEESYGSV</sequence>
<gene>
    <name evidence="11" type="ORF">JO380_001000</name>
</gene>
<dbReference type="RefSeq" id="WP_070319644.1">
    <property type="nucleotide sequence ID" value="NZ_CP194061.1"/>
</dbReference>
<evidence type="ECO:0000256" key="4">
    <source>
        <dbReference type="ARBA" id="ARBA00022475"/>
    </source>
</evidence>
<evidence type="ECO:0000256" key="9">
    <source>
        <dbReference type="RuleBase" id="RU361157"/>
    </source>
</evidence>